<keyword evidence="3" id="KW-1185">Reference proteome</keyword>
<proteinExistence type="predicted"/>
<gene>
    <name evidence="2" type="ORF">BGAL_0026g00330</name>
</gene>
<reference evidence="2 3" key="1">
    <citation type="submission" date="2017-12" db="EMBL/GenBank/DDBJ databases">
        <title>Comparative genomics of Botrytis spp.</title>
        <authorList>
            <person name="Valero-Jimenez C.A."/>
            <person name="Tapia P."/>
            <person name="Veloso J."/>
            <person name="Silva-Moreno E."/>
            <person name="Staats M."/>
            <person name="Valdes J.H."/>
            <person name="Van Kan J.A.L."/>
        </authorList>
    </citation>
    <scope>NUCLEOTIDE SEQUENCE [LARGE SCALE GENOMIC DNA]</scope>
    <source>
        <strain evidence="2 3">MUCL435</strain>
    </source>
</reference>
<dbReference type="SUPFAM" id="SSF53335">
    <property type="entry name" value="S-adenosyl-L-methionine-dependent methyltransferases"/>
    <property type="match status" value="1"/>
</dbReference>
<evidence type="ECO:0000313" key="2">
    <source>
        <dbReference type="EMBL" id="THV54462.1"/>
    </source>
</evidence>
<feature type="domain" description="Methyltransferase" evidence="1">
    <location>
        <begin position="55"/>
        <end position="150"/>
    </location>
</feature>
<protein>
    <recommendedName>
        <fullName evidence="1">Methyltransferase domain-containing protein</fullName>
    </recommendedName>
</protein>
<accession>A0A4S8RBE4</accession>
<dbReference type="InterPro" id="IPR041698">
    <property type="entry name" value="Methyltransf_25"/>
</dbReference>
<dbReference type="AlphaFoldDB" id="A0A4S8RBE4"/>
<organism evidence="2 3">
    <name type="scientific">Botrytis galanthina</name>
    <dbReference type="NCBI Taxonomy" id="278940"/>
    <lineage>
        <taxon>Eukaryota</taxon>
        <taxon>Fungi</taxon>
        <taxon>Dikarya</taxon>
        <taxon>Ascomycota</taxon>
        <taxon>Pezizomycotina</taxon>
        <taxon>Leotiomycetes</taxon>
        <taxon>Helotiales</taxon>
        <taxon>Sclerotiniaceae</taxon>
        <taxon>Botrytis</taxon>
    </lineage>
</organism>
<evidence type="ECO:0000259" key="1">
    <source>
        <dbReference type="Pfam" id="PF13649"/>
    </source>
</evidence>
<dbReference type="Pfam" id="PF13649">
    <property type="entry name" value="Methyltransf_25"/>
    <property type="match status" value="1"/>
</dbReference>
<evidence type="ECO:0000313" key="3">
    <source>
        <dbReference type="Proteomes" id="UP000308671"/>
    </source>
</evidence>
<dbReference type="InterPro" id="IPR029063">
    <property type="entry name" value="SAM-dependent_MTases_sf"/>
</dbReference>
<sequence>MGENIVQEDYMFSRGFRDSARLHIQHLLWNIRLGWLLHPSILVPTAPQTEDVFSIADVGIGSADWLLELSQKVSSNVQLRGFDISNELFPAKEYLPSNMKLEILDAFETLPEHLKGKFDVVHIRAFTIVVKGGHPGSLLDNLIAMLKPGGYLQWDEMDSASFNAHSPNEFTPKVNMELVIDRFQDMCKKSDLDFGWISNLAEICNQQGLKVVDSFRLPCNDILRQMTTDNYLMGLEDLGYVVSERALGEREAYKLAFNKAVLETRKGVSISMDMVVVVCQLEKK</sequence>
<dbReference type="OrthoDB" id="184880at2759"/>
<dbReference type="EMBL" id="PQXL01000026">
    <property type="protein sequence ID" value="THV54462.1"/>
    <property type="molecule type" value="Genomic_DNA"/>
</dbReference>
<comment type="caution">
    <text evidence="2">The sequence shown here is derived from an EMBL/GenBank/DDBJ whole genome shotgun (WGS) entry which is preliminary data.</text>
</comment>
<dbReference type="Proteomes" id="UP000308671">
    <property type="component" value="Unassembled WGS sequence"/>
</dbReference>
<name>A0A4S8RBE4_9HELO</name>
<dbReference type="Gene3D" id="3.40.50.150">
    <property type="entry name" value="Vaccinia Virus protein VP39"/>
    <property type="match status" value="1"/>
</dbReference>